<evidence type="ECO:0000313" key="3">
    <source>
        <dbReference type="EMBL" id="PSR51860.1"/>
    </source>
</evidence>
<dbReference type="Proteomes" id="UP000240357">
    <property type="component" value="Unassembled WGS sequence"/>
</dbReference>
<feature type="region of interest" description="Disordered" evidence="1">
    <location>
        <begin position="207"/>
        <end position="226"/>
    </location>
</feature>
<feature type="domain" description="PKD" evidence="2">
    <location>
        <begin position="597"/>
        <end position="655"/>
    </location>
</feature>
<name>A0A2T2Y8M2_9BACT</name>
<dbReference type="InterPro" id="IPR035986">
    <property type="entry name" value="PKD_dom_sf"/>
</dbReference>
<dbReference type="PROSITE" id="PS50093">
    <property type="entry name" value="PKD"/>
    <property type="match status" value="1"/>
</dbReference>
<evidence type="ECO:0000256" key="1">
    <source>
        <dbReference type="SAM" id="MobiDB-lite"/>
    </source>
</evidence>
<evidence type="ECO:0000259" key="2">
    <source>
        <dbReference type="PROSITE" id="PS50093"/>
    </source>
</evidence>
<dbReference type="Gene3D" id="2.60.40.4070">
    <property type="match status" value="1"/>
</dbReference>
<dbReference type="CDD" id="cd00102">
    <property type="entry name" value="IPT"/>
    <property type="match status" value="1"/>
</dbReference>
<dbReference type="AlphaFoldDB" id="A0A2T2Y8M2"/>
<dbReference type="Pfam" id="PF18911">
    <property type="entry name" value="PKD_4"/>
    <property type="match status" value="1"/>
</dbReference>
<comment type="caution">
    <text evidence="3">The sequence shown here is derived from an EMBL/GenBank/DDBJ whole genome shotgun (WGS) entry which is preliminary data.</text>
</comment>
<organism evidence="3 4">
    <name type="scientific">Adhaeribacter arboris</name>
    <dbReference type="NCBI Taxonomy" id="2072846"/>
    <lineage>
        <taxon>Bacteria</taxon>
        <taxon>Pseudomonadati</taxon>
        <taxon>Bacteroidota</taxon>
        <taxon>Cytophagia</taxon>
        <taxon>Cytophagales</taxon>
        <taxon>Hymenobacteraceae</taxon>
        <taxon>Adhaeribacter</taxon>
    </lineage>
</organism>
<accession>A0A2T2Y8M2</accession>
<dbReference type="NCBIfam" id="TIGR04183">
    <property type="entry name" value="Por_Secre_tail"/>
    <property type="match status" value="1"/>
</dbReference>
<feature type="compositionally biased region" description="Polar residues" evidence="1">
    <location>
        <begin position="212"/>
        <end position="226"/>
    </location>
</feature>
<dbReference type="EMBL" id="PYFT01000002">
    <property type="protein sequence ID" value="PSR51860.1"/>
    <property type="molecule type" value="Genomic_DNA"/>
</dbReference>
<dbReference type="CDD" id="cd00146">
    <property type="entry name" value="PKD"/>
    <property type="match status" value="1"/>
</dbReference>
<dbReference type="PANTHER" id="PTHR42754:SF1">
    <property type="entry name" value="LIPOPROTEIN"/>
    <property type="match status" value="1"/>
</dbReference>
<keyword evidence="4" id="KW-1185">Reference proteome</keyword>
<dbReference type="SUPFAM" id="SSF49299">
    <property type="entry name" value="PKD domain"/>
    <property type="match status" value="1"/>
</dbReference>
<dbReference type="Gene3D" id="2.60.40.10">
    <property type="entry name" value="Immunoglobulins"/>
    <property type="match status" value="2"/>
</dbReference>
<reference evidence="3 4" key="1">
    <citation type="submission" date="2018-03" db="EMBL/GenBank/DDBJ databases">
        <title>Adhaeribacter sp. HMF7605 Genome sequencing and assembly.</title>
        <authorList>
            <person name="Kang H."/>
            <person name="Kang J."/>
            <person name="Cha I."/>
            <person name="Kim H."/>
            <person name="Joh K."/>
        </authorList>
    </citation>
    <scope>NUCLEOTIDE SEQUENCE [LARGE SCALE GENOMIC DNA]</scope>
    <source>
        <strain evidence="3 4">HMF7605</strain>
    </source>
</reference>
<proteinExistence type="predicted"/>
<evidence type="ECO:0000313" key="4">
    <source>
        <dbReference type="Proteomes" id="UP000240357"/>
    </source>
</evidence>
<dbReference type="PANTHER" id="PTHR42754">
    <property type="entry name" value="ENDOGLUCANASE"/>
    <property type="match status" value="1"/>
</dbReference>
<dbReference type="SMART" id="SM00089">
    <property type="entry name" value="PKD"/>
    <property type="match status" value="1"/>
</dbReference>
<dbReference type="InterPro" id="IPR022409">
    <property type="entry name" value="PKD/Chitinase_dom"/>
</dbReference>
<dbReference type="InterPro" id="IPR013783">
    <property type="entry name" value="Ig-like_fold"/>
</dbReference>
<gene>
    <name evidence="3" type="ORF">AHMF7605_28515</name>
</gene>
<protein>
    <recommendedName>
        <fullName evidence="2">PKD domain-containing protein</fullName>
    </recommendedName>
</protein>
<dbReference type="InterPro" id="IPR026444">
    <property type="entry name" value="Secre_tail"/>
</dbReference>
<dbReference type="Pfam" id="PF18962">
    <property type="entry name" value="Por_Secre_tail"/>
    <property type="match status" value="1"/>
</dbReference>
<sequence length="899" mass="95929">MCLFLQPNASCVIKATGMKPQSFRQPMLPSGPTWPRLAQPRLLLLLLFLCLPLTSLWAQPAIAWDKTFGGSSSDNLRSLQHTRDGGYILGGRSRSEMGGDKTEAGIGDMDYWVVKLKADGTKEWDKTIGSSGFDDLRSLQQTSDGGYILGGISFSGPSGDKTEVSKGNYDYWVVKLKADGTIAWDKTIGGSGFDDFRSLQQTSDGGYILGGSSDSEPSGDKTQASKGSADYWVVKLKADGTKEWDKTIGSSGFDDFRSLQQTSDGGYILGGISFSRPSGDKTEVSKGNYDYWVVKLKADGTIAWDKTIGGSGFDGLESLQQTSDGGYILGGRSSSEASGDKTEVSKGNYDYWVVKLKADGTKEWDKTIGSSGFDDFRSLQQTSDGGYILGGSSDSEPSGDKTQASKGNYDYWVVKLKADGTKEWDKTIGGSDEDILFDLQQTSDGGYILGGSSSSEASGDKTQASKGSEDYWVVKLTSKTPALTSISAVSTIGGQVTLTGQNLSAVTAVKVGNSTYSNLEINSAGTQIRFNLPTGCGQNLKVVALAGTVESNALSFSYTNQTPELSAIIVSANPLATNSTLTANTTVKDENLSSAVWNWGDGSTSPATLKSSTISGSHKYTKAGTYSPVLTVTDACGQITSATYEYVVVYESGAITGAGGFTSPKQAYKADTKLTGAAVFGLFARFKKGTSTPEGSTLFAFKAGKVKLAFCSTVYETLTISGTKARYTGKGKINGQGNYGFLVSLIDGRPDKFRIKIWNKDKKNQVVYDNNLSNTADAADPVTTIVGFIMIQTSKAAVARMSLPGVEVTPEEKTAPTFRNYPNPFSEKTTLEFTFDEDEEYTLAIYDLAGKLVSQLPNGKAEAGKLNQVEWPAAQHPTGVYLARLSTGKAVQHLKLVIQ</sequence>
<dbReference type="InterPro" id="IPR000601">
    <property type="entry name" value="PKD_dom"/>
</dbReference>